<proteinExistence type="inferred from homology"/>
<gene>
    <name evidence="12" type="ORF">R5R35_006637</name>
</gene>
<comment type="caution">
    <text evidence="12">The sequence shown here is derived from an EMBL/GenBank/DDBJ whole genome shotgun (WGS) entry which is preliminary data.</text>
</comment>
<evidence type="ECO:0000256" key="10">
    <source>
        <dbReference type="RuleBase" id="RU367040"/>
    </source>
</evidence>
<organism evidence="12 13">
    <name type="scientific">Gryllus longicercus</name>
    <dbReference type="NCBI Taxonomy" id="2509291"/>
    <lineage>
        <taxon>Eukaryota</taxon>
        <taxon>Metazoa</taxon>
        <taxon>Ecdysozoa</taxon>
        <taxon>Arthropoda</taxon>
        <taxon>Hexapoda</taxon>
        <taxon>Insecta</taxon>
        <taxon>Pterygota</taxon>
        <taxon>Neoptera</taxon>
        <taxon>Polyneoptera</taxon>
        <taxon>Orthoptera</taxon>
        <taxon>Ensifera</taxon>
        <taxon>Gryllidea</taxon>
        <taxon>Grylloidea</taxon>
        <taxon>Gryllidae</taxon>
        <taxon>Gryllinae</taxon>
        <taxon>Gryllus</taxon>
    </lineage>
</organism>
<feature type="coiled-coil region" evidence="11">
    <location>
        <begin position="66"/>
        <end position="93"/>
    </location>
</feature>
<dbReference type="EMBL" id="JAZDUA010000671">
    <property type="protein sequence ID" value="KAK7790030.1"/>
    <property type="molecule type" value="Genomic_DNA"/>
</dbReference>
<evidence type="ECO:0000256" key="8">
    <source>
        <dbReference type="ARBA" id="ARBA00023273"/>
    </source>
</evidence>
<evidence type="ECO:0000256" key="5">
    <source>
        <dbReference type="ARBA" id="ARBA00023054"/>
    </source>
</evidence>
<evidence type="ECO:0000313" key="12">
    <source>
        <dbReference type="EMBL" id="KAK7790030.1"/>
    </source>
</evidence>
<evidence type="ECO:0000313" key="13">
    <source>
        <dbReference type="Proteomes" id="UP001378592"/>
    </source>
</evidence>
<dbReference type="PRINTS" id="PR00511">
    <property type="entry name" value="TEKTIN"/>
</dbReference>
<evidence type="ECO:0000256" key="9">
    <source>
        <dbReference type="ARBA" id="ARBA00045224"/>
    </source>
</evidence>
<feature type="coiled-coil region" evidence="11">
    <location>
        <begin position="341"/>
        <end position="368"/>
    </location>
</feature>
<reference evidence="12 13" key="1">
    <citation type="submission" date="2024-03" db="EMBL/GenBank/DDBJ databases">
        <title>The genome assembly and annotation of the cricket Gryllus longicercus Weissman &amp; Gray.</title>
        <authorList>
            <person name="Szrajer S."/>
            <person name="Gray D."/>
            <person name="Ylla G."/>
        </authorList>
    </citation>
    <scope>NUCLEOTIDE SEQUENCE [LARGE SCALE GENOMIC DNA]</scope>
    <source>
        <strain evidence="12">DAG 2021-001</strain>
        <tissue evidence="12">Whole body minus gut</tissue>
    </source>
</reference>
<dbReference type="GO" id="GO:0005930">
    <property type="term" value="C:axoneme"/>
    <property type="evidence" value="ECO:0007669"/>
    <property type="project" value="UniProtKB-SubCell"/>
</dbReference>
<feature type="coiled-coil region" evidence="11">
    <location>
        <begin position="147"/>
        <end position="174"/>
    </location>
</feature>
<keyword evidence="6 10" id="KW-0969">Cilium</keyword>
<dbReference type="GO" id="GO:0015630">
    <property type="term" value="C:microtubule cytoskeleton"/>
    <property type="evidence" value="ECO:0007669"/>
    <property type="project" value="UniProtKB-UniRule"/>
</dbReference>
<dbReference type="PANTHER" id="PTHR19960:SF25">
    <property type="entry name" value="TEKTIN-1"/>
    <property type="match status" value="1"/>
</dbReference>
<evidence type="ECO:0000256" key="4">
    <source>
        <dbReference type="ARBA" id="ARBA00022846"/>
    </source>
</evidence>
<dbReference type="GO" id="GO:0060294">
    <property type="term" value="P:cilium movement involved in cell motility"/>
    <property type="evidence" value="ECO:0007669"/>
    <property type="project" value="UniProtKB-UniRule"/>
</dbReference>
<dbReference type="InterPro" id="IPR000435">
    <property type="entry name" value="Tektins"/>
</dbReference>
<dbReference type="Proteomes" id="UP001378592">
    <property type="component" value="Unassembled WGS sequence"/>
</dbReference>
<comment type="subcellular location">
    <subcellularLocation>
        <location evidence="10">Cytoplasm</location>
        <location evidence="10">Cytoskeleton</location>
        <location evidence="10">Cilium axoneme</location>
    </subcellularLocation>
    <subcellularLocation>
        <location evidence="1">Cytoplasm</location>
        <location evidence="1">Cytoskeleton</location>
        <location evidence="1">Flagellum axoneme</location>
    </subcellularLocation>
</comment>
<dbReference type="AlphaFoldDB" id="A0AAN9VGL4"/>
<protein>
    <recommendedName>
        <fullName evidence="10">Tektin</fullName>
    </recommendedName>
</protein>
<name>A0AAN9VGL4_9ORTH</name>
<comment type="function">
    <text evidence="9">Microtubule inner protein (MIP) part of the dynein-decorated doublet microtubules (DMTs) in cilia and flagellar axoneme. Forms filamentous polymers in the walls of ciliary and flagellar microtubules.</text>
</comment>
<keyword evidence="3" id="KW-0963">Cytoplasm</keyword>
<evidence type="ECO:0000256" key="11">
    <source>
        <dbReference type="SAM" id="Coils"/>
    </source>
</evidence>
<dbReference type="InterPro" id="IPR048256">
    <property type="entry name" value="Tektin-like"/>
</dbReference>
<evidence type="ECO:0000256" key="2">
    <source>
        <dbReference type="ARBA" id="ARBA00007209"/>
    </source>
</evidence>
<dbReference type="PANTHER" id="PTHR19960">
    <property type="entry name" value="TEKTIN"/>
    <property type="match status" value="1"/>
</dbReference>
<comment type="similarity">
    <text evidence="2 10">Belongs to the tektin family.</text>
</comment>
<evidence type="ECO:0000256" key="7">
    <source>
        <dbReference type="ARBA" id="ARBA00023212"/>
    </source>
</evidence>
<dbReference type="Pfam" id="PF03148">
    <property type="entry name" value="Tektin"/>
    <property type="match status" value="1"/>
</dbReference>
<keyword evidence="5 11" id="KW-0175">Coiled coil</keyword>
<keyword evidence="13" id="KW-1185">Reference proteome</keyword>
<keyword evidence="7" id="KW-0206">Cytoskeleton</keyword>
<accession>A0AAN9VGL4</accession>
<keyword evidence="4 10" id="KW-0282">Flagellum</keyword>
<keyword evidence="8 10" id="KW-0966">Cell projection</keyword>
<sequence length="409" mass="47680">MATLKPLVAVPPPPSRFTLREWDLNNRIRLRSTQDQQHLADRILSESRRVCDEANEITKLNKSEVDQRLKERIEDIQFRKRELERERNECCREEEALVTYQERILDEMEALKEKALKICSQCIIMRECRLGIDLVRDDVEVQLQKEADTINGALSLLQRTLEQTKEQIRSLRSTVYFIDRDHEDKSRSLEIDEECMKLKETNLNLSMYHGYSRLDAGTVSAEDWHNFSGENISRAAKEINTARPLRVYVDTILKQVCADLQKQCEITNEAFRRRISETKAAKRKLEKEHAETVKRANEMMRNITSIEKAIAEKEGFVALAHTRLGKRAARPGVELTRDEVEARLVVELKDLERTVALLQMQLAEAQASLRYLLKTQVQLEEDINIKTNSLKIDEVDCMTLRESMDYRAY</sequence>
<evidence type="ECO:0000256" key="6">
    <source>
        <dbReference type="ARBA" id="ARBA00023069"/>
    </source>
</evidence>
<evidence type="ECO:0000256" key="1">
    <source>
        <dbReference type="ARBA" id="ARBA00004611"/>
    </source>
</evidence>
<feature type="coiled-coil region" evidence="11">
    <location>
        <begin position="268"/>
        <end position="302"/>
    </location>
</feature>
<evidence type="ECO:0000256" key="3">
    <source>
        <dbReference type="ARBA" id="ARBA00022490"/>
    </source>
</evidence>
<dbReference type="GO" id="GO:0005634">
    <property type="term" value="C:nucleus"/>
    <property type="evidence" value="ECO:0007669"/>
    <property type="project" value="TreeGrafter"/>
</dbReference>
<dbReference type="GO" id="GO:0060271">
    <property type="term" value="P:cilium assembly"/>
    <property type="evidence" value="ECO:0007669"/>
    <property type="project" value="UniProtKB-UniRule"/>
</dbReference>